<sequence>MNFAARTLNKEIPIPLYYQLKEILLEEIKKSEPGTSLPTELELCEHFDISRPTVRQAINELVVEGYLTRMKGKGTFIAEPKIQQDFLIVLKSFGEEMQEKGLVPATKVLGVEKTVCDEKISAALNIPPGSEVIKLTRLRFADNVPIVLVVTFLPFDKLPDILSKDFENDSLYHIIEKEYGYKIERAKRTLEARIATEEAKLLEIKKGDPIQFIQTIAYLDDGTPIEFSLAEYRGDKSEFTFELKK</sequence>
<dbReference type="InterPro" id="IPR011663">
    <property type="entry name" value="UTRA"/>
</dbReference>
<dbReference type="PRINTS" id="PR00035">
    <property type="entry name" value="HTHGNTR"/>
</dbReference>
<evidence type="ECO:0000259" key="4">
    <source>
        <dbReference type="PROSITE" id="PS50949"/>
    </source>
</evidence>
<dbReference type="Proteomes" id="UP000030661">
    <property type="component" value="Unassembled WGS sequence"/>
</dbReference>
<evidence type="ECO:0000256" key="2">
    <source>
        <dbReference type="ARBA" id="ARBA00023125"/>
    </source>
</evidence>
<dbReference type="Pfam" id="PF07702">
    <property type="entry name" value="UTRA"/>
    <property type="match status" value="1"/>
</dbReference>
<dbReference type="SMART" id="SM00345">
    <property type="entry name" value="HTH_GNTR"/>
    <property type="match status" value="1"/>
</dbReference>
<dbReference type="InterPro" id="IPR000524">
    <property type="entry name" value="Tscrpt_reg_HTH_GntR"/>
</dbReference>
<organism evidence="5">
    <name type="scientific">Vecturithrix granuli</name>
    <dbReference type="NCBI Taxonomy" id="1499967"/>
    <lineage>
        <taxon>Bacteria</taxon>
        <taxon>Candidatus Moduliflexota</taxon>
        <taxon>Candidatus Vecturitrichia</taxon>
        <taxon>Candidatus Vecturitrichales</taxon>
        <taxon>Candidatus Vecturitrichaceae</taxon>
        <taxon>Candidatus Vecturithrix</taxon>
    </lineage>
</organism>
<evidence type="ECO:0000256" key="1">
    <source>
        <dbReference type="ARBA" id="ARBA00023015"/>
    </source>
</evidence>
<dbReference type="PROSITE" id="PS50949">
    <property type="entry name" value="HTH_GNTR"/>
    <property type="match status" value="1"/>
</dbReference>
<gene>
    <name evidence="5" type="ORF">U27_01641</name>
</gene>
<dbReference type="Gene3D" id="1.10.10.10">
    <property type="entry name" value="Winged helix-like DNA-binding domain superfamily/Winged helix DNA-binding domain"/>
    <property type="match status" value="1"/>
</dbReference>
<dbReference type="STRING" id="1499967.U27_01641"/>
<protein>
    <submittedName>
        <fullName evidence="5">Transcriptional regulator</fullName>
    </submittedName>
</protein>
<keyword evidence="1" id="KW-0805">Transcription regulation</keyword>
<keyword evidence="6" id="KW-1185">Reference proteome</keyword>
<dbReference type="InterPro" id="IPR028978">
    <property type="entry name" value="Chorismate_lyase_/UTRA_dom_sf"/>
</dbReference>
<proteinExistence type="predicted"/>
<evidence type="ECO:0000313" key="5">
    <source>
        <dbReference type="EMBL" id="GAK54811.1"/>
    </source>
</evidence>
<evidence type="ECO:0000256" key="3">
    <source>
        <dbReference type="ARBA" id="ARBA00023163"/>
    </source>
</evidence>
<keyword evidence="2" id="KW-0238">DNA-binding</keyword>
<name>A0A0S6W8V0_VECG1</name>
<feature type="domain" description="HTH gntR-type" evidence="4">
    <location>
        <begin position="14"/>
        <end position="80"/>
    </location>
</feature>
<dbReference type="eggNOG" id="COG2188">
    <property type="taxonomic scope" value="Bacteria"/>
</dbReference>
<dbReference type="SMART" id="SM00866">
    <property type="entry name" value="UTRA"/>
    <property type="match status" value="1"/>
</dbReference>
<dbReference type="GO" id="GO:0045892">
    <property type="term" value="P:negative regulation of DNA-templated transcription"/>
    <property type="evidence" value="ECO:0007669"/>
    <property type="project" value="TreeGrafter"/>
</dbReference>
<dbReference type="HOGENOM" id="CLU_063236_8_2_0"/>
<reference evidence="5" key="1">
    <citation type="journal article" date="2015" name="PeerJ">
        <title>First genomic representation of candidate bacterial phylum KSB3 points to enhanced environmental sensing as a trigger of wastewater bulking.</title>
        <authorList>
            <person name="Sekiguchi Y."/>
            <person name="Ohashi A."/>
            <person name="Parks D.H."/>
            <person name="Yamauchi T."/>
            <person name="Tyson G.W."/>
            <person name="Hugenholtz P."/>
        </authorList>
    </citation>
    <scope>NUCLEOTIDE SEQUENCE [LARGE SCALE GENOMIC DNA]</scope>
</reference>
<dbReference type="InterPro" id="IPR050679">
    <property type="entry name" value="Bact_HTH_transcr_reg"/>
</dbReference>
<dbReference type="Pfam" id="PF00392">
    <property type="entry name" value="GntR"/>
    <property type="match status" value="1"/>
</dbReference>
<dbReference type="Gene3D" id="3.40.1410.10">
    <property type="entry name" value="Chorismate lyase-like"/>
    <property type="match status" value="1"/>
</dbReference>
<dbReference type="InterPro" id="IPR036390">
    <property type="entry name" value="WH_DNA-bd_sf"/>
</dbReference>
<accession>A0A0S6W8V0</accession>
<keyword evidence="3" id="KW-0804">Transcription</keyword>
<dbReference type="InterPro" id="IPR036388">
    <property type="entry name" value="WH-like_DNA-bd_sf"/>
</dbReference>
<evidence type="ECO:0000313" key="6">
    <source>
        <dbReference type="Proteomes" id="UP000030661"/>
    </source>
</evidence>
<dbReference type="CDD" id="cd07377">
    <property type="entry name" value="WHTH_GntR"/>
    <property type="match status" value="1"/>
</dbReference>
<dbReference type="AlphaFoldDB" id="A0A0S6W8V0"/>
<dbReference type="PANTHER" id="PTHR44846">
    <property type="entry name" value="MANNOSYL-D-GLYCERATE TRANSPORT/METABOLISM SYSTEM REPRESSOR MNGR-RELATED"/>
    <property type="match status" value="1"/>
</dbReference>
<dbReference type="PANTHER" id="PTHR44846:SF1">
    <property type="entry name" value="MANNOSYL-D-GLYCERATE TRANSPORT_METABOLISM SYSTEM REPRESSOR MNGR-RELATED"/>
    <property type="match status" value="1"/>
</dbReference>
<dbReference type="GO" id="GO:0003700">
    <property type="term" value="F:DNA-binding transcription factor activity"/>
    <property type="evidence" value="ECO:0007669"/>
    <property type="project" value="InterPro"/>
</dbReference>
<dbReference type="SUPFAM" id="SSF64288">
    <property type="entry name" value="Chorismate lyase-like"/>
    <property type="match status" value="1"/>
</dbReference>
<dbReference type="GO" id="GO:0003677">
    <property type="term" value="F:DNA binding"/>
    <property type="evidence" value="ECO:0007669"/>
    <property type="project" value="UniProtKB-KW"/>
</dbReference>
<dbReference type="EMBL" id="DF820463">
    <property type="protein sequence ID" value="GAK54811.1"/>
    <property type="molecule type" value="Genomic_DNA"/>
</dbReference>
<dbReference type="SUPFAM" id="SSF46785">
    <property type="entry name" value="Winged helix' DNA-binding domain"/>
    <property type="match status" value="1"/>
</dbReference>